<keyword evidence="3" id="KW-1185">Reference proteome</keyword>
<dbReference type="RefSeq" id="WP_209333102.1">
    <property type="nucleotide sequence ID" value="NZ_JAGIYY010000001.1"/>
</dbReference>
<evidence type="ECO:0000259" key="1">
    <source>
        <dbReference type="Pfam" id="PF14534"/>
    </source>
</evidence>
<proteinExistence type="predicted"/>
<feature type="domain" description="DUF4440" evidence="1">
    <location>
        <begin position="10"/>
        <end position="115"/>
    </location>
</feature>
<dbReference type="InterPro" id="IPR027843">
    <property type="entry name" value="DUF4440"/>
</dbReference>
<dbReference type="AlphaFoldDB" id="A0A8J7UFF5"/>
<dbReference type="CDD" id="cd00531">
    <property type="entry name" value="NTF2_like"/>
    <property type="match status" value="1"/>
</dbReference>
<protein>
    <submittedName>
        <fullName evidence="2">Nuclear transport factor 2 family protein</fullName>
    </submittedName>
</protein>
<accession>A0A8J7UFF5</accession>
<name>A0A8J7UFF5_9HYPH</name>
<reference evidence="2" key="1">
    <citation type="submission" date="2021-03" db="EMBL/GenBank/DDBJ databases">
        <title>Genome sequencing and assembly of Tianweitania sediminis.</title>
        <authorList>
            <person name="Chhetri G."/>
        </authorList>
    </citation>
    <scope>NUCLEOTIDE SEQUENCE</scope>
    <source>
        <strain evidence="2">Z8</strain>
    </source>
</reference>
<comment type="caution">
    <text evidence="2">The sequence shown here is derived from an EMBL/GenBank/DDBJ whole genome shotgun (WGS) entry which is preliminary data.</text>
</comment>
<dbReference type="SUPFAM" id="SSF54427">
    <property type="entry name" value="NTF2-like"/>
    <property type="match status" value="1"/>
</dbReference>
<gene>
    <name evidence="2" type="ORF">J5Y06_00150</name>
</gene>
<dbReference type="EMBL" id="JAGIYY010000001">
    <property type="protein sequence ID" value="MBP0437059.1"/>
    <property type="molecule type" value="Genomic_DNA"/>
</dbReference>
<sequence length="132" mass="14554">MPPASHDTAIRALRVATNEALARRDPLGVADFFQPDALVMVSSGLLLIGAEQLSAYLRQLFADPHHMGIFRSTDTVYGGATTAAESGSWFVRRRSQRFDGRYLARWDRGADGWKIAGEFFVLVAQEARTGEP</sequence>
<dbReference type="Gene3D" id="3.10.450.50">
    <property type="match status" value="1"/>
</dbReference>
<dbReference type="InterPro" id="IPR032710">
    <property type="entry name" value="NTF2-like_dom_sf"/>
</dbReference>
<dbReference type="Pfam" id="PF14534">
    <property type="entry name" value="DUF4440"/>
    <property type="match status" value="1"/>
</dbReference>
<dbReference type="Proteomes" id="UP000666240">
    <property type="component" value="Unassembled WGS sequence"/>
</dbReference>
<evidence type="ECO:0000313" key="2">
    <source>
        <dbReference type="EMBL" id="MBP0437059.1"/>
    </source>
</evidence>
<evidence type="ECO:0000313" key="3">
    <source>
        <dbReference type="Proteomes" id="UP000666240"/>
    </source>
</evidence>
<organism evidence="2 3">
    <name type="scientific">Tianweitania sediminis</name>
    <dbReference type="NCBI Taxonomy" id="1502156"/>
    <lineage>
        <taxon>Bacteria</taxon>
        <taxon>Pseudomonadati</taxon>
        <taxon>Pseudomonadota</taxon>
        <taxon>Alphaproteobacteria</taxon>
        <taxon>Hyphomicrobiales</taxon>
        <taxon>Phyllobacteriaceae</taxon>
        <taxon>Tianweitania</taxon>
    </lineage>
</organism>